<protein>
    <recommendedName>
        <fullName evidence="3">Alpha/beta hydrolase</fullName>
    </recommendedName>
</protein>
<organism evidence="1 2">
    <name type="scientific">Gemmobacter fulvus</name>
    <dbReference type="NCBI Taxonomy" id="2840474"/>
    <lineage>
        <taxon>Bacteria</taxon>
        <taxon>Pseudomonadati</taxon>
        <taxon>Pseudomonadota</taxon>
        <taxon>Alphaproteobacteria</taxon>
        <taxon>Rhodobacterales</taxon>
        <taxon>Paracoccaceae</taxon>
        <taxon>Gemmobacter</taxon>
    </lineage>
</organism>
<evidence type="ECO:0000313" key="1">
    <source>
        <dbReference type="EMBL" id="QWK92762.1"/>
    </source>
</evidence>
<geneLocation type="plasmid" evidence="1 2">
    <name>p2</name>
</geneLocation>
<keyword evidence="1" id="KW-0614">Plasmid</keyword>
<evidence type="ECO:0008006" key="3">
    <source>
        <dbReference type="Google" id="ProtNLM"/>
    </source>
</evidence>
<dbReference type="Gene3D" id="3.40.50.1820">
    <property type="entry name" value="alpha/beta hydrolase"/>
    <property type="match status" value="1"/>
</dbReference>
<dbReference type="Proteomes" id="UP000679352">
    <property type="component" value="Plasmid p2"/>
</dbReference>
<dbReference type="EMBL" id="CP076363">
    <property type="protein sequence ID" value="QWK92762.1"/>
    <property type="molecule type" value="Genomic_DNA"/>
</dbReference>
<dbReference type="AlphaFoldDB" id="A0A975PB72"/>
<dbReference type="InterPro" id="IPR029058">
    <property type="entry name" value="AB_hydrolase_fold"/>
</dbReference>
<accession>A0A975PB72</accession>
<reference evidence="1" key="1">
    <citation type="submission" date="2021-06" db="EMBL/GenBank/DDBJ databases">
        <authorList>
            <person name="Lee C.-S."/>
            <person name="Jin L."/>
        </authorList>
    </citation>
    <scope>NUCLEOTIDE SEQUENCE</scope>
    <source>
        <strain evidence="1">Con5</strain>
        <plasmid evidence="1">p2</plasmid>
    </source>
</reference>
<dbReference type="RefSeq" id="WP_215505489.1">
    <property type="nucleotide sequence ID" value="NZ_CP076363.1"/>
</dbReference>
<proteinExistence type="predicted"/>
<dbReference type="SUPFAM" id="SSF53474">
    <property type="entry name" value="alpha/beta-Hydrolases"/>
    <property type="match status" value="1"/>
</dbReference>
<gene>
    <name evidence="1" type="ORF">KM031_19150</name>
</gene>
<dbReference type="KEGG" id="gfu:KM031_19150"/>
<evidence type="ECO:0000313" key="2">
    <source>
        <dbReference type="Proteomes" id="UP000679352"/>
    </source>
</evidence>
<sequence length="105" mass="11655">MPASHRTGPSALPAAPFKEFSDAQPRALVLIHGAGHGGWLWARVHDRLHGKDHRVFTPTLTGLGERSHLLSPAVTLDTHVADVVNLFEWEDLTTRFWWAISMRAG</sequence>
<name>A0A975PB72_9RHOB</name>
<keyword evidence="2" id="KW-1185">Reference proteome</keyword>